<accession>A0A836C205</accession>
<dbReference type="GO" id="GO:0006644">
    <property type="term" value="P:phospholipid metabolic process"/>
    <property type="evidence" value="ECO:0007669"/>
    <property type="project" value="InterPro"/>
</dbReference>
<name>A0A836C205_9CHLO</name>
<gene>
    <name evidence="3" type="ORF">HYH03_004497</name>
</gene>
<dbReference type="SMART" id="SM00209">
    <property type="entry name" value="TSP1"/>
    <property type="match status" value="1"/>
</dbReference>
<proteinExistence type="predicted"/>
<keyword evidence="4" id="KW-1185">Reference proteome</keyword>
<feature type="chain" id="PRO_5032953552" description="LysM domain-containing protein" evidence="2">
    <location>
        <begin position="32"/>
        <end position="374"/>
    </location>
</feature>
<dbReference type="InterPro" id="IPR000884">
    <property type="entry name" value="TSP1_rpt"/>
</dbReference>
<dbReference type="InterPro" id="IPR036444">
    <property type="entry name" value="PLipase_A2_dom_sf"/>
</dbReference>
<evidence type="ECO:0000256" key="2">
    <source>
        <dbReference type="SAM" id="SignalP"/>
    </source>
</evidence>
<dbReference type="AlphaFoldDB" id="A0A836C205"/>
<feature type="signal peptide" evidence="2">
    <location>
        <begin position="1"/>
        <end position="31"/>
    </location>
</feature>
<dbReference type="GO" id="GO:0050482">
    <property type="term" value="P:arachidonate secretion"/>
    <property type="evidence" value="ECO:0007669"/>
    <property type="project" value="InterPro"/>
</dbReference>
<dbReference type="GO" id="GO:0004623">
    <property type="term" value="F:phospholipase A2 activity"/>
    <property type="evidence" value="ECO:0007669"/>
    <property type="project" value="InterPro"/>
</dbReference>
<dbReference type="InterPro" id="IPR036383">
    <property type="entry name" value="TSP1_rpt_sf"/>
</dbReference>
<dbReference type="PROSITE" id="PS50092">
    <property type="entry name" value="TSP1"/>
    <property type="match status" value="1"/>
</dbReference>
<reference evidence="3" key="1">
    <citation type="journal article" date="2020" name="bioRxiv">
        <title>Comparative genomics of Chlamydomonas.</title>
        <authorList>
            <person name="Craig R.J."/>
            <person name="Hasan A.R."/>
            <person name="Ness R.W."/>
            <person name="Keightley P.D."/>
        </authorList>
    </citation>
    <scope>NUCLEOTIDE SEQUENCE</scope>
    <source>
        <strain evidence="3">CCAP 11/70</strain>
    </source>
</reference>
<evidence type="ECO:0008006" key="5">
    <source>
        <dbReference type="Google" id="ProtNLM"/>
    </source>
</evidence>
<protein>
    <recommendedName>
        <fullName evidence="5">LysM domain-containing protein</fullName>
    </recommendedName>
</protein>
<organism evidence="3 4">
    <name type="scientific">Edaphochlamys debaryana</name>
    <dbReference type="NCBI Taxonomy" id="47281"/>
    <lineage>
        <taxon>Eukaryota</taxon>
        <taxon>Viridiplantae</taxon>
        <taxon>Chlorophyta</taxon>
        <taxon>core chlorophytes</taxon>
        <taxon>Chlorophyceae</taxon>
        <taxon>CS clade</taxon>
        <taxon>Chlamydomonadales</taxon>
        <taxon>Chlamydomonadales incertae sedis</taxon>
        <taxon>Edaphochlamys</taxon>
    </lineage>
</organism>
<dbReference type="Gene3D" id="1.20.90.10">
    <property type="entry name" value="Phospholipase A2 domain"/>
    <property type="match status" value="1"/>
</dbReference>
<dbReference type="Proteomes" id="UP000612055">
    <property type="component" value="Unassembled WGS sequence"/>
</dbReference>
<sequence>MARTCRPSGGLTTSSILIAALVAATAYGVAGDPSDKSRGGAGAPAPSCEQFALWEASSKLQDMAATFSLSLQDLQALNPHLKLSDIPSAGVATPLCVVGAVADSADASKPKPPSPKGRRPKGLNAYTAKSGGGSTCLDLMARADPPLDIATFVALNPNLDCNSIADGTSVYLPKGTIIEAAARPKPFRGGNTDCAVGPWGDWTDCSPDGTQSRFRTIYRDAAGTGKPCPPTFESRDCSTAAGGARRRELLPANQCPADYNDICYSCNEHAGWEFATRSYCDNMWRDKMLSMCSTYWSSWWQVVDLGYCKTMAQAYWAGVSLFAASYFSFENKPNGLIQDGCLWKPWDAAINNVRGGGFHPGWAGCPCIERACLF</sequence>
<dbReference type="EMBL" id="JAEHOE010000014">
    <property type="protein sequence ID" value="KAG2497335.1"/>
    <property type="molecule type" value="Genomic_DNA"/>
</dbReference>
<evidence type="ECO:0000256" key="1">
    <source>
        <dbReference type="SAM" id="MobiDB-lite"/>
    </source>
</evidence>
<comment type="caution">
    <text evidence="3">The sequence shown here is derived from an EMBL/GenBank/DDBJ whole genome shotgun (WGS) entry which is preliminary data.</text>
</comment>
<evidence type="ECO:0000313" key="3">
    <source>
        <dbReference type="EMBL" id="KAG2497335.1"/>
    </source>
</evidence>
<keyword evidence="2" id="KW-0732">Signal</keyword>
<dbReference type="SUPFAM" id="SSF82895">
    <property type="entry name" value="TSP-1 type 1 repeat"/>
    <property type="match status" value="1"/>
</dbReference>
<dbReference type="OrthoDB" id="10043382at2759"/>
<feature type="region of interest" description="Disordered" evidence="1">
    <location>
        <begin position="104"/>
        <end position="125"/>
    </location>
</feature>
<dbReference type="Gene3D" id="2.20.100.10">
    <property type="entry name" value="Thrombospondin type-1 (TSP1) repeat"/>
    <property type="match status" value="1"/>
</dbReference>
<evidence type="ECO:0000313" key="4">
    <source>
        <dbReference type="Proteomes" id="UP000612055"/>
    </source>
</evidence>